<dbReference type="GO" id="GO:0009089">
    <property type="term" value="P:lysine biosynthetic process via diaminopimelate"/>
    <property type="evidence" value="ECO:0007669"/>
    <property type="project" value="UniProtKB-UniRule"/>
</dbReference>
<evidence type="ECO:0000259" key="14">
    <source>
        <dbReference type="Pfam" id="PF01113"/>
    </source>
</evidence>
<dbReference type="PIRSF" id="PIRSF000161">
    <property type="entry name" value="DHPR"/>
    <property type="match status" value="1"/>
</dbReference>
<dbReference type="SUPFAM" id="SSF55347">
    <property type="entry name" value="Glyceraldehyde-3-phosphate dehydrogenase-like, C-terminal domain"/>
    <property type="match status" value="1"/>
</dbReference>
<feature type="active site" description="Proton donor/acceptor" evidence="13">
    <location>
        <position position="163"/>
    </location>
</feature>
<dbReference type="EC" id="1.17.1.8" evidence="10 13"/>
<comment type="subunit">
    <text evidence="13">Homotetramer.</text>
</comment>
<dbReference type="CDD" id="cd02274">
    <property type="entry name" value="DHDPR_N"/>
    <property type="match status" value="1"/>
</dbReference>
<name>A0A1F5S1S5_9BACT</name>
<dbReference type="SUPFAM" id="SSF51735">
    <property type="entry name" value="NAD(P)-binding Rossmann-fold domains"/>
    <property type="match status" value="1"/>
</dbReference>
<dbReference type="Gene3D" id="3.40.50.720">
    <property type="entry name" value="NAD(P)-binding Rossmann-like Domain"/>
    <property type="match status" value="1"/>
</dbReference>
<evidence type="ECO:0000256" key="9">
    <source>
        <dbReference type="ARBA" id="ARBA00037922"/>
    </source>
</evidence>
<dbReference type="EMBL" id="MFFS01000082">
    <property type="protein sequence ID" value="OGF20619.1"/>
    <property type="molecule type" value="Genomic_DNA"/>
</dbReference>
<dbReference type="AlphaFoldDB" id="A0A1F5S1S5"/>
<evidence type="ECO:0000256" key="6">
    <source>
        <dbReference type="ARBA" id="ARBA00023002"/>
    </source>
</evidence>
<feature type="binding site" evidence="13">
    <location>
        <begin position="104"/>
        <end position="106"/>
    </location>
    <ligand>
        <name>NAD(+)</name>
        <dbReference type="ChEBI" id="CHEBI:57540"/>
    </ligand>
</feature>
<keyword evidence="7 13" id="KW-0520">NAD</keyword>
<feature type="binding site" evidence="13">
    <location>
        <begin position="173"/>
        <end position="174"/>
    </location>
    <ligand>
        <name>(S)-2,3,4,5-tetrahydrodipicolinate</name>
        <dbReference type="ChEBI" id="CHEBI:16845"/>
    </ligand>
</feature>
<keyword evidence="5 13" id="KW-0220">Diaminopimelate biosynthesis</keyword>
<dbReference type="InterPro" id="IPR022663">
    <property type="entry name" value="DapB_C"/>
</dbReference>
<dbReference type="NCBIfam" id="TIGR00036">
    <property type="entry name" value="dapB"/>
    <property type="match status" value="1"/>
</dbReference>
<dbReference type="STRING" id="1797985.A2Y83_03640"/>
<feature type="binding site" evidence="13">
    <location>
        <position position="164"/>
    </location>
    <ligand>
        <name>(S)-2,3,4,5-tetrahydrodipicolinate</name>
        <dbReference type="ChEBI" id="CHEBI:16845"/>
    </ligand>
</feature>
<dbReference type="Pfam" id="PF01113">
    <property type="entry name" value="DapB_N"/>
    <property type="match status" value="1"/>
</dbReference>
<dbReference type="HAMAP" id="MF_00102">
    <property type="entry name" value="DapB"/>
    <property type="match status" value="1"/>
</dbReference>
<evidence type="ECO:0000256" key="11">
    <source>
        <dbReference type="ARBA" id="ARBA00049080"/>
    </source>
</evidence>
<evidence type="ECO:0000256" key="10">
    <source>
        <dbReference type="ARBA" id="ARBA00038983"/>
    </source>
</evidence>
<dbReference type="Pfam" id="PF05173">
    <property type="entry name" value="DapB_C"/>
    <property type="match status" value="1"/>
</dbReference>
<dbReference type="InterPro" id="IPR023940">
    <property type="entry name" value="DHDPR_bac"/>
</dbReference>
<comment type="caution">
    <text evidence="13">Was originally thought to be a dihydrodipicolinate reductase (DHDPR), catalyzing the conversion of dihydrodipicolinate to tetrahydrodipicolinate. However, it was shown in E.coli that the substrate of the enzymatic reaction is not dihydrodipicolinate (DHDP) but in fact (2S,4S)-4-hydroxy-2,3,4,5-tetrahydrodipicolinic acid (HTPA), the product released by the DapA-catalyzed reaction.</text>
</comment>
<feature type="binding site" evidence="13">
    <location>
        <position position="35"/>
    </location>
    <ligand>
        <name>NAD(+)</name>
        <dbReference type="ChEBI" id="CHEBI:57540"/>
    </ligand>
</feature>
<keyword evidence="3 13" id="KW-0028">Amino-acid biosynthesis</keyword>
<feature type="domain" description="Dihydrodipicolinate reductase N-terminal" evidence="14">
    <location>
        <begin position="4"/>
        <end position="133"/>
    </location>
</feature>
<evidence type="ECO:0000256" key="8">
    <source>
        <dbReference type="ARBA" id="ARBA00023154"/>
    </source>
</evidence>
<feature type="binding site" evidence="13">
    <location>
        <begin position="9"/>
        <end position="14"/>
    </location>
    <ligand>
        <name>NAD(+)</name>
        <dbReference type="ChEBI" id="CHEBI:57540"/>
    </ligand>
</feature>
<feature type="binding site" evidence="13">
    <location>
        <position position="36"/>
    </location>
    <ligand>
        <name>NADP(+)</name>
        <dbReference type="ChEBI" id="CHEBI:58349"/>
    </ligand>
</feature>
<proteinExistence type="inferred from homology"/>
<accession>A0A1F5S1S5</accession>
<keyword evidence="6 13" id="KW-0560">Oxidoreductase</keyword>
<comment type="catalytic activity">
    <reaction evidence="11 13">
        <text>(S)-2,3,4,5-tetrahydrodipicolinate + NADP(+) + H2O = (2S,4S)-4-hydroxy-2,3,4,5-tetrahydrodipicolinate + NADPH + H(+)</text>
        <dbReference type="Rhea" id="RHEA:35331"/>
        <dbReference type="ChEBI" id="CHEBI:15377"/>
        <dbReference type="ChEBI" id="CHEBI:15378"/>
        <dbReference type="ChEBI" id="CHEBI:16845"/>
        <dbReference type="ChEBI" id="CHEBI:57783"/>
        <dbReference type="ChEBI" id="CHEBI:58349"/>
        <dbReference type="ChEBI" id="CHEBI:67139"/>
        <dbReference type="EC" id="1.17.1.8"/>
    </reaction>
</comment>
<protein>
    <recommendedName>
        <fullName evidence="10 13">4-hydroxy-tetrahydrodipicolinate reductase</fullName>
        <shortName evidence="13">HTPA reductase</shortName>
        <ecNumber evidence="10 13">1.17.1.8</ecNumber>
    </recommendedName>
</protein>
<evidence type="ECO:0000256" key="2">
    <source>
        <dbReference type="ARBA" id="ARBA00022490"/>
    </source>
</evidence>
<comment type="catalytic activity">
    <reaction evidence="12 13">
        <text>(S)-2,3,4,5-tetrahydrodipicolinate + NAD(+) + H2O = (2S,4S)-4-hydroxy-2,3,4,5-tetrahydrodipicolinate + NADH + H(+)</text>
        <dbReference type="Rhea" id="RHEA:35323"/>
        <dbReference type="ChEBI" id="CHEBI:15377"/>
        <dbReference type="ChEBI" id="CHEBI:15378"/>
        <dbReference type="ChEBI" id="CHEBI:16845"/>
        <dbReference type="ChEBI" id="CHEBI:57540"/>
        <dbReference type="ChEBI" id="CHEBI:57945"/>
        <dbReference type="ChEBI" id="CHEBI:67139"/>
        <dbReference type="EC" id="1.17.1.8"/>
    </reaction>
</comment>
<dbReference type="Proteomes" id="UP000178323">
    <property type="component" value="Unassembled WGS sequence"/>
</dbReference>
<keyword evidence="4 13" id="KW-0521">NADP</keyword>
<dbReference type="GO" id="GO:0019877">
    <property type="term" value="P:diaminopimelate biosynthetic process"/>
    <property type="evidence" value="ECO:0007669"/>
    <property type="project" value="UniProtKB-UniRule"/>
</dbReference>
<comment type="function">
    <text evidence="13">Catalyzes the conversion of 4-hydroxy-tetrahydrodipicolinate (HTPA) to tetrahydrodipicolinate.</text>
</comment>
<feature type="domain" description="Dihydrodipicolinate reductase C-terminal" evidence="15">
    <location>
        <begin position="136"/>
        <end position="272"/>
    </location>
</feature>
<feature type="binding site" evidence="13">
    <location>
        <begin position="130"/>
        <end position="133"/>
    </location>
    <ligand>
        <name>NAD(+)</name>
        <dbReference type="ChEBI" id="CHEBI:57540"/>
    </ligand>
</feature>
<dbReference type="InterPro" id="IPR036291">
    <property type="entry name" value="NAD(P)-bd_dom_sf"/>
</dbReference>
<evidence type="ECO:0000256" key="3">
    <source>
        <dbReference type="ARBA" id="ARBA00022605"/>
    </source>
</evidence>
<evidence type="ECO:0000256" key="5">
    <source>
        <dbReference type="ARBA" id="ARBA00022915"/>
    </source>
</evidence>
<dbReference type="PANTHER" id="PTHR20836:SF0">
    <property type="entry name" value="4-HYDROXY-TETRAHYDRODIPICOLINATE REDUCTASE 1, CHLOROPLASTIC-RELATED"/>
    <property type="match status" value="1"/>
</dbReference>
<evidence type="ECO:0000313" key="17">
    <source>
        <dbReference type="Proteomes" id="UP000178323"/>
    </source>
</evidence>
<comment type="caution">
    <text evidence="16">The sequence shown here is derived from an EMBL/GenBank/DDBJ whole genome shotgun (WGS) entry which is preliminary data.</text>
</comment>
<comment type="pathway">
    <text evidence="9 13">Amino-acid biosynthesis; L-lysine biosynthesis via DAP pathway; (S)-tetrahydrodipicolinate from L-aspartate: step 4/4.</text>
</comment>
<dbReference type="InterPro" id="IPR000846">
    <property type="entry name" value="DapB_N"/>
</dbReference>
<reference evidence="16 17" key="1">
    <citation type="journal article" date="2016" name="Nat. Commun.">
        <title>Thousands of microbial genomes shed light on interconnected biogeochemical processes in an aquifer system.</title>
        <authorList>
            <person name="Anantharaman K."/>
            <person name="Brown C.T."/>
            <person name="Hug L.A."/>
            <person name="Sharon I."/>
            <person name="Castelle C.J."/>
            <person name="Probst A.J."/>
            <person name="Thomas B.C."/>
            <person name="Singh A."/>
            <person name="Wilkins M.J."/>
            <person name="Karaoz U."/>
            <person name="Brodie E.L."/>
            <person name="Williams K.H."/>
            <person name="Hubbard S.S."/>
            <person name="Banfield J.F."/>
        </authorList>
    </citation>
    <scope>NUCLEOTIDE SEQUENCE [LARGE SCALE GENOMIC DNA]</scope>
</reference>
<keyword evidence="8 13" id="KW-0457">Lysine biosynthesis</keyword>
<evidence type="ECO:0000256" key="1">
    <source>
        <dbReference type="ARBA" id="ARBA00006642"/>
    </source>
</evidence>
<comment type="similarity">
    <text evidence="1 13">Belongs to the DapB family.</text>
</comment>
<dbReference type="GO" id="GO:0051287">
    <property type="term" value="F:NAD binding"/>
    <property type="evidence" value="ECO:0007669"/>
    <property type="project" value="UniProtKB-UniRule"/>
</dbReference>
<dbReference type="GO" id="GO:0005829">
    <property type="term" value="C:cytosol"/>
    <property type="evidence" value="ECO:0007669"/>
    <property type="project" value="TreeGrafter"/>
</dbReference>
<evidence type="ECO:0000256" key="13">
    <source>
        <dbReference type="HAMAP-Rule" id="MF_00102"/>
    </source>
</evidence>
<dbReference type="Gene3D" id="3.30.360.10">
    <property type="entry name" value="Dihydrodipicolinate Reductase, domain 2"/>
    <property type="match status" value="1"/>
</dbReference>
<dbReference type="GO" id="GO:0016726">
    <property type="term" value="F:oxidoreductase activity, acting on CH or CH2 groups, NAD or NADP as acceptor"/>
    <property type="evidence" value="ECO:0007669"/>
    <property type="project" value="UniProtKB-UniRule"/>
</dbReference>
<dbReference type="FunFam" id="3.30.360.10:FF:000004">
    <property type="entry name" value="4-hydroxy-tetrahydrodipicolinate reductase"/>
    <property type="match status" value="1"/>
</dbReference>
<evidence type="ECO:0000259" key="15">
    <source>
        <dbReference type="Pfam" id="PF05173"/>
    </source>
</evidence>
<dbReference type="GO" id="GO:0050661">
    <property type="term" value="F:NADP binding"/>
    <property type="evidence" value="ECO:0007669"/>
    <property type="project" value="UniProtKB-UniRule"/>
</dbReference>
<dbReference type="UniPathway" id="UPA00034">
    <property type="reaction ID" value="UER00018"/>
</dbReference>
<keyword evidence="2 13" id="KW-0963">Cytoplasm</keyword>
<feature type="active site" description="Proton donor" evidence="13">
    <location>
        <position position="167"/>
    </location>
</feature>
<sequence length="273" mass="28923">MTVKAIVNGAVGKMGKLIIKSIGETEGIELVGAVEKAGSEYLGKDAGTVAVGKSLDVLICDNIGDVVRGIPDGDPKVILDFSEARGTLRALSAAEEFNIPLVIGTTGIESISLLMGDIREAVKAIPIVMAPNMSVGVNLLFSLLPKIAKILGNEYDIEIIEAHHRFKKDAPSGTAVKMAQLLAEARGLDYETAARHGRKGLVGERPSDEIGIHAVRAGDIVGEHTVVFGGIGERIEITHRAHSRETFARGAVRAALWVARKPSGLYDMMDVLG</sequence>
<evidence type="ECO:0000256" key="7">
    <source>
        <dbReference type="ARBA" id="ARBA00023027"/>
    </source>
</evidence>
<comment type="subcellular location">
    <subcellularLocation>
        <location evidence="13">Cytoplasm</location>
    </subcellularLocation>
</comment>
<dbReference type="GO" id="GO:0008839">
    <property type="term" value="F:4-hydroxy-tetrahydrodipicolinate reductase"/>
    <property type="evidence" value="ECO:0007669"/>
    <property type="project" value="UniProtKB-UniRule"/>
</dbReference>
<gene>
    <name evidence="13" type="primary">dapB</name>
    <name evidence="16" type="ORF">A2Y83_03640</name>
</gene>
<evidence type="ECO:0000256" key="12">
    <source>
        <dbReference type="ARBA" id="ARBA00049396"/>
    </source>
</evidence>
<dbReference type="PANTHER" id="PTHR20836">
    <property type="entry name" value="DIHYDRODIPICOLINATE REDUCTASE"/>
    <property type="match status" value="1"/>
</dbReference>
<dbReference type="InterPro" id="IPR022664">
    <property type="entry name" value="DapB_N_CS"/>
</dbReference>
<evidence type="ECO:0000256" key="4">
    <source>
        <dbReference type="ARBA" id="ARBA00022857"/>
    </source>
</evidence>
<dbReference type="PROSITE" id="PS01298">
    <property type="entry name" value="DAPB"/>
    <property type="match status" value="1"/>
</dbReference>
<organism evidence="16 17">
    <name type="scientific">Candidatus Falkowbacteria bacterium RBG_13_39_14</name>
    <dbReference type="NCBI Taxonomy" id="1797985"/>
    <lineage>
        <taxon>Bacteria</taxon>
        <taxon>Candidatus Falkowiibacteriota</taxon>
    </lineage>
</organism>
<evidence type="ECO:0000313" key="16">
    <source>
        <dbReference type="EMBL" id="OGF20619.1"/>
    </source>
</evidence>